<name>A0A6A6X5C8_9PLEO</name>
<keyword evidence="5" id="KW-1185">Reference proteome</keyword>
<gene>
    <name evidence="4" type="ORF">K505DRAFT_363750</name>
</gene>
<feature type="region of interest" description="Disordered" evidence="2">
    <location>
        <begin position="16"/>
        <end position="39"/>
    </location>
</feature>
<feature type="domain" description="TFIIS N-terminal" evidence="3">
    <location>
        <begin position="133"/>
        <end position="179"/>
    </location>
</feature>
<dbReference type="Gene3D" id="1.10.287.1490">
    <property type="match status" value="1"/>
</dbReference>
<protein>
    <recommendedName>
        <fullName evidence="3">TFIIS N-terminal domain-containing protein</fullName>
    </recommendedName>
</protein>
<accession>A0A6A6X5C8</accession>
<feature type="coiled-coil region" evidence="1">
    <location>
        <begin position="729"/>
        <end position="770"/>
    </location>
</feature>
<feature type="region of interest" description="Disordered" evidence="2">
    <location>
        <begin position="909"/>
        <end position="964"/>
    </location>
</feature>
<dbReference type="SUPFAM" id="SSF47676">
    <property type="entry name" value="Conserved domain common to transcription factors TFIIS, elongin A, CRSP70"/>
    <property type="match status" value="1"/>
</dbReference>
<keyword evidence="1" id="KW-0175">Coiled coil</keyword>
<dbReference type="Proteomes" id="UP000799757">
    <property type="component" value="Unassembled WGS sequence"/>
</dbReference>
<dbReference type="PANTHER" id="PTHR45615:SF66">
    <property type="entry name" value="CARD DOMAIN-CONTAINING PROTEIN"/>
    <property type="match status" value="1"/>
</dbReference>
<proteinExistence type="predicted"/>
<evidence type="ECO:0000313" key="4">
    <source>
        <dbReference type="EMBL" id="KAF2791512.1"/>
    </source>
</evidence>
<feature type="region of interest" description="Disordered" evidence="2">
    <location>
        <begin position="56"/>
        <end position="76"/>
    </location>
</feature>
<dbReference type="EMBL" id="MU002015">
    <property type="protein sequence ID" value="KAF2791512.1"/>
    <property type="molecule type" value="Genomic_DNA"/>
</dbReference>
<feature type="coiled-coil region" evidence="1">
    <location>
        <begin position="450"/>
        <end position="477"/>
    </location>
</feature>
<evidence type="ECO:0000259" key="3">
    <source>
        <dbReference type="Pfam" id="PF08711"/>
    </source>
</evidence>
<feature type="coiled-coil region" evidence="1">
    <location>
        <begin position="504"/>
        <end position="701"/>
    </location>
</feature>
<evidence type="ECO:0000256" key="1">
    <source>
        <dbReference type="SAM" id="Coils"/>
    </source>
</evidence>
<dbReference type="InterPro" id="IPR035441">
    <property type="entry name" value="TFIIS/LEDGF_dom_sf"/>
</dbReference>
<dbReference type="AlphaFoldDB" id="A0A6A6X5C8"/>
<dbReference type="Pfam" id="PF08711">
    <property type="entry name" value="Med26"/>
    <property type="match status" value="1"/>
</dbReference>
<evidence type="ECO:0000256" key="2">
    <source>
        <dbReference type="SAM" id="MobiDB-lite"/>
    </source>
</evidence>
<reference evidence="4" key="1">
    <citation type="journal article" date="2020" name="Stud. Mycol.">
        <title>101 Dothideomycetes genomes: a test case for predicting lifestyles and emergence of pathogens.</title>
        <authorList>
            <person name="Haridas S."/>
            <person name="Albert R."/>
            <person name="Binder M."/>
            <person name="Bloem J."/>
            <person name="Labutti K."/>
            <person name="Salamov A."/>
            <person name="Andreopoulos B."/>
            <person name="Baker S."/>
            <person name="Barry K."/>
            <person name="Bills G."/>
            <person name="Bluhm B."/>
            <person name="Cannon C."/>
            <person name="Castanera R."/>
            <person name="Culley D."/>
            <person name="Daum C."/>
            <person name="Ezra D."/>
            <person name="Gonzalez J."/>
            <person name="Henrissat B."/>
            <person name="Kuo A."/>
            <person name="Liang C."/>
            <person name="Lipzen A."/>
            <person name="Lutzoni F."/>
            <person name="Magnuson J."/>
            <person name="Mondo S."/>
            <person name="Nolan M."/>
            <person name="Ohm R."/>
            <person name="Pangilinan J."/>
            <person name="Park H.-J."/>
            <person name="Ramirez L."/>
            <person name="Alfaro M."/>
            <person name="Sun H."/>
            <person name="Tritt A."/>
            <person name="Yoshinaga Y."/>
            <person name="Zwiers L.-H."/>
            <person name="Turgeon B."/>
            <person name="Goodwin S."/>
            <person name="Spatafora J."/>
            <person name="Crous P."/>
            <person name="Grigoriev I."/>
        </authorList>
    </citation>
    <scope>NUCLEOTIDE SEQUENCE</scope>
    <source>
        <strain evidence="4">CBS 109.77</strain>
    </source>
</reference>
<dbReference type="OrthoDB" id="10690323at2759"/>
<feature type="region of interest" description="Disordered" evidence="2">
    <location>
        <begin position="183"/>
        <end position="222"/>
    </location>
</feature>
<dbReference type="PANTHER" id="PTHR45615">
    <property type="entry name" value="MYOSIN HEAVY CHAIN, NON-MUSCLE"/>
    <property type="match status" value="1"/>
</dbReference>
<dbReference type="Gene3D" id="1.20.930.10">
    <property type="entry name" value="Conserved domain common to transcription factors TFIIS, elongin A, CRSP70"/>
    <property type="match status" value="1"/>
</dbReference>
<feature type="compositionally biased region" description="Polar residues" evidence="2">
    <location>
        <begin position="58"/>
        <end position="76"/>
    </location>
</feature>
<organism evidence="4 5">
    <name type="scientific">Melanomma pulvis-pyrius CBS 109.77</name>
    <dbReference type="NCBI Taxonomy" id="1314802"/>
    <lineage>
        <taxon>Eukaryota</taxon>
        <taxon>Fungi</taxon>
        <taxon>Dikarya</taxon>
        <taxon>Ascomycota</taxon>
        <taxon>Pezizomycotina</taxon>
        <taxon>Dothideomycetes</taxon>
        <taxon>Pleosporomycetidae</taxon>
        <taxon>Pleosporales</taxon>
        <taxon>Melanommataceae</taxon>
        <taxon>Melanomma</taxon>
    </lineage>
</organism>
<evidence type="ECO:0000313" key="5">
    <source>
        <dbReference type="Proteomes" id="UP000799757"/>
    </source>
</evidence>
<feature type="compositionally biased region" description="Basic and acidic residues" evidence="2">
    <location>
        <begin position="943"/>
        <end position="957"/>
    </location>
</feature>
<sequence length="964" mass="106983">MGAVGSTGMKTCASLCDADHDGTPEPDPAPDEPVLTQSQNTQAMWDTSAAHPFETETSRSNYSHKQNEKNVPNNAGKSTIKSAFELMPNEPMPSVFNGEYLDSVYRRLNVLLAMDRFFDAARLLDDLRILTKVDSVSEMSKSVLRETKIYEQARQLSYKDNPDVQKSAQELYNQWNRLVAAPKEAHNASGTRQRRSQKSGDISEASPSGGATPPPVPSDSMYIFRGNIQSSVTDSTTGSLAHPMVFQSTPFSRLSARATPASPPDNSYPLLGQNYRSAGPTTIIQPSAIDPSGHTMLTGGGIMTMTSANQPRTGESPTPTSMVTSNMGTSFAWDEPSNYDGNPFSVTNVFSQLRRVSDLRTDHLPPKVKAQLSPDLRLSLQPTILTKAALNEEASEAHAAIKTFEELFDWIQRFLERDHFSLFKSKASIKNRQGFVRQFAQELIEMVETNNRLRTKAALLKLDLERLNIDKEKAEKNAVTGWNPYDEVTYKDLCAKYDACRIRLQGIDADAKKGKQEIQRLKDKFTQGGLEPLKRQLAAIENANADIKRNIEDLIMENEKKALQATNLQDELKSTQLALDTRTAELEALRARRDSLNKKHEDQITECGQLCAQRDSLSKKYEGKVAECEQLRARRDSLNEKYSRAKDKENERKATITRLENASTDLKADLSRAWKDRDAEVVLLMDQNYDLEKELNDLREKLALKPVASPIIVKEPVVALDDHHLKAVIKTITNNLEHAKAEKNTTQQSLGDIEAQIAELSLELQAERESNVKDTPTQQETEIRQQFPEPRNHSVQDASFPLSFSTPAPVVSTFGSPVSWTYAPHVSSPASPVSTLAPPAISQPQLVTTKRKDQEFPPLNELTSPGPPNHGQVQTAKKHKMQGPGVPINHNNSSLNSYAAVAKGNARGFKFNSDRSRDVSQGNSQRPALPVPQTGAESAAHGMDAKRYDKLCRDAKNSHNNSNM</sequence>
<dbReference type="InterPro" id="IPR017923">
    <property type="entry name" value="TFIIS_N"/>
</dbReference>
<feature type="region of interest" description="Disordered" evidence="2">
    <location>
        <begin position="850"/>
        <end position="893"/>
    </location>
</feature>